<sequence length="33" mass="3533">MRISGAHVNRGALLAAPSITAPTRLHLTNSYWG</sequence>
<protein>
    <submittedName>
        <fullName evidence="1">Uncharacterized protein</fullName>
    </submittedName>
</protein>
<organism evidence="1 2">
    <name type="scientific">Streptomyces turgidiscabies</name>
    <dbReference type="NCBI Taxonomy" id="85558"/>
    <lineage>
        <taxon>Bacteria</taxon>
        <taxon>Bacillati</taxon>
        <taxon>Actinomycetota</taxon>
        <taxon>Actinomycetes</taxon>
        <taxon>Kitasatosporales</taxon>
        <taxon>Streptomycetaceae</taxon>
        <taxon>Streptomyces</taxon>
    </lineage>
</organism>
<proteinExistence type="predicted"/>
<accession>A0ABU0RM39</accession>
<comment type="caution">
    <text evidence="1">The sequence shown here is derived from an EMBL/GenBank/DDBJ whole genome shotgun (WGS) entry which is preliminary data.</text>
</comment>
<dbReference type="EMBL" id="JAUSZS010000003">
    <property type="protein sequence ID" value="MDQ0932010.1"/>
    <property type="molecule type" value="Genomic_DNA"/>
</dbReference>
<gene>
    <name evidence="1" type="ORF">QFZ49_001940</name>
</gene>
<evidence type="ECO:0000313" key="2">
    <source>
        <dbReference type="Proteomes" id="UP001223072"/>
    </source>
</evidence>
<keyword evidence="2" id="KW-1185">Reference proteome</keyword>
<name>A0ABU0RM39_9ACTN</name>
<evidence type="ECO:0000313" key="1">
    <source>
        <dbReference type="EMBL" id="MDQ0932010.1"/>
    </source>
</evidence>
<reference evidence="1 2" key="1">
    <citation type="submission" date="2023-07" db="EMBL/GenBank/DDBJ databases">
        <title>Comparative genomics of wheat-associated soil bacteria to identify genetic determinants of phenazine resistance.</title>
        <authorList>
            <person name="Mouncey N."/>
        </authorList>
    </citation>
    <scope>NUCLEOTIDE SEQUENCE [LARGE SCALE GENOMIC DNA]</scope>
    <source>
        <strain evidence="1 2">W2I16</strain>
    </source>
</reference>
<dbReference type="Proteomes" id="UP001223072">
    <property type="component" value="Unassembled WGS sequence"/>
</dbReference>